<comment type="caution">
    <text evidence="2">The sequence shown here is derived from an EMBL/GenBank/DDBJ whole genome shotgun (WGS) entry which is preliminary data.</text>
</comment>
<proteinExistence type="predicted"/>
<dbReference type="Gene3D" id="1.10.3910.10">
    <property type="entry name" value="SP0561-like"/>
    <property type="match status" value="1"/>
</dbReference>
<dbReference type="Pfam" id="PF08984">
    <property type="entry name" value="DUF1858"/>
    <property type="match status" value="1"/>
</dbReference>
<sequence>MRERITLDINLKELLERYPETKEILWDYGLGKLEEEDLLDVVADKLTLKGFFRLMELDEEDQGKLWMKIQNLIRELEGPSWKEKS</sequence>
<dbReference type="InterPro" id="IPR038062">
    <property type="entry name" value="ScdA-like_N_sf"/>
</dbReference>
<accession>A0A7C5SZK7</accession>
<reference evidence="2" key="1">
    <citation type="journal article" date="2020" name="mSystems">
        <title>Genome- and Community-Level Interaction Insights into Carbon Utilization and Element Cycling Functions of Hydrothermarchaeota in Hydrothermal Sediment.</title>
        <authorList>
            <person name="Zhou Z."/>
            <person name="Liu Y."/>
            <person name="Xu W."/>
            <person name="Pan J."/>
            <person name="Luo Z.H."/>
            <person name="Li M."/>
        </authorList>
    </citation>
    <scope>NUCLEOTIDE SEQUENCE [LARGE SCALE GENOMIC DNA]</scope>
    <source>
        <strain evidence="2">SpSt-114</strain>
    </source>
</reference>
<gene>
    <name evidence="2" type="ORF">ENN04_08765</name>
</gene>
<name>A0A7C5SZK7_9AQUI</name>
<dbReference type="EMBL" id="DSAC01000110">
    <property type="protein sequence ID" value="HHO74700.1"/>
    <property type="molecule type" value="Genomic_DNA"/>
</dbReference>
<evidence type="ECO:0000259" key="1">
    <source>
        <dbReference type="Pfam" id="PF08984"/>
    </source>
</evidence>
<dbReference type="AlphaFoldDB" id="A0A7C5SZK7"/>
<protein>
    <submittedName>
        <fullName evidence="2">DUF1858 domain-containing protein</fullName>
    </submittedName>
</protein>
<dbReference type="SUPFAM" id="SSF140683">
    <property type="entry name" value="SP0561-like"/>
    <property type="match status" value="1"/>
</dbReference>
<evidence type="ECO:0000313" key="2">
    <source>
        <dbReference type="EMBL" id="HHO74700.1"/>
    </source>
</evidence>
<feature type="domain" description="DUF1858" evidence="1">
    <location>
        <begin position="5"/>
        <end position="60"/>
    </location>
</feature>
<dbReference type="InterPro" id="IPR015077">
    <property type="entry name" value="DUF1858"/>
</dbReference>
<organism evidence="2">
    <name type="scientific">Thermocrinis ruber</name>
    <dbReference type="NCBI Taxonomy" id="75906"/>
    <lineage>
        <taxon>Bacteria</taxon>
        <taxon>Pseudomonadati</taxon>
        <taxon>Aquificota</taxon>
        <taxon>Aquificia</taxon>
        <taxon>Aquificales</taxon>
        <taxon>Aquificaceae</taxon>
        <taxon>Thermocrinis</taxon>
    </lineage>
</organism>